<feature type="region of interest" description="Disordered" evidence="1">
    <location>
        <begin position="52"/>
        <end position="171"/>
    </location>
</feature>
<feature type="compositionally biased region" description="Basic residues" evidence="1">
    <location>
        <begin position="67"/>
        <end position="79"/>
    </location>
</feature>
<organism evidence="2 3">
    <name type="scientific">Aplysia californica</name>
    <name type="common">California sea hare</name>
    <dbReference type="NCBI Taxonomy" id="6500"/>
    <lineage>
        <taxon>Eukaryota</taxon>
        <taxon>Metazoa</taxon>
        <taxon>Spiralia</taxon>
        <taxon>Lophotrochozoa</taxon>
        <taxon>Mollusca</taxon>
        <taxon>Gastropoda</taxon>
        <taxon>Heterobranchia</taxon>
        <taxon>Euthyneura</taxon>
        <taxon>Tectipleura</taxon>
        <taxon>Aplysiida</taxon>
        <taxon>Aplysioidea</taxon>
        <taxon>Aplysiidae</taxon>
        <taxon>Aplysia</taxon>
    </lineage>
</organism>
<reference evidence="3" key="1">
    <citation type="submission" date="2025-08" db="UniProtKB">
        <authorList>
            <consortium name="RefSeq"/>
        </authorList>
    </citation>
    <scope>IDENTIFICATION</scope>
</reference>
<feature type="region of interest" description="Disordered" evidence="1">
    <location>
        <begin position="1"/>
        <end position="37"/>
    </location>
</feature>
<feature type="compositionally biased region" description="Acidic residues" evidence="1">
    <location>
        <begin position="156"/>
        <end position="171"/>
    </location>
</feature>
<dbReference type="Pfam" id="PF17719">
    <property type="entry name" value="DUF5564"/>
    <property type="match status" value="1"/>
</dbReference>
<evidence type="ECO:0000313" key="2">
    <source>
        <dbReference type="Proteomes" id="UP000694888"/>
    </source>
</evidence>
<proteinExistence type="predicted"/>
<feature type="compositionally biased region" description="Basic residues" evidence="1">
    <location>
        <begin position="133"/>
        <end position="147"/>
    </location>
</feature>
<dbReference type="Proteomes" id="UP000694888">
    <property type="component" value="Unplaced"/>
</dbReference>
<accession>A0ABM0K8T7</accession>
<dbReference type="GeneID" id="101851001"/>
<sequence>MGIKGLASNRKRKAKCRKSEQYHRALKQEKKKRLPPTSLEIEDVHLFSKEKLRNKFKNPKNNIQISGKKRRRLTKRLGHALREKSQMDVEVESSRATKAQAENEDSAMADLGETEQDLVPPEVPSTSSASSSTKKKRRGGKKQRKKQTSGAKDNQTDDGWEDVDMGEDEDL</sequence>
<evidence type="ECO:0000313" key="3">
    <source>
        <dbReference type="RefSeq" id="XP_005111559.1"/>
    </source>
</evidence>
<dbReference type="InterPro" id="IPR037691">
    <property type="entry name" value="C11orf98"/>
</dbReference>
<name>A0ABM0K8T7_APLCA</name>
<evidence type="ECO:0000256" key="1">
    <source>
        <dbReference type="SAM" id="MobiDB-lite"/>
    </source>
</evidence>
<feature type="compositionally biased region" description="Acidic residues" evidence="1">
    <location>
        <begin position="102"/>
        <end position="116"/>
    </location>
</feature>
<keyword evidence="2" id="KW-1185">Reference proteome</keyword>
<dbReference type="RefSeq" id="XP_005111559.1">
    <property type="nucleotide sequence ID" value="XM_005111502.3"/>
</dbReference>
<gene>
    <name evidence="3" type="primary">LOC101851001</name>
</gene>
<protein>
    <submittedName>
        <fullName evidence="3">Uncharacterized protein LOC101851001</fullName>
    </submittedName>
</protein>
<feature type="compositionally biased region" description="Basic and acidic residues" evidence="1">
    <location>
        <begin position="80"/>
        <end position="95"/>
    </location>
</feature>
<feature type="compositionally biased region" description="Basic and acidic residues" evidence="1">
    <location>
        <begin position="17"/>
        <end position="28"/>
    </location>
</feature>